<dbReference type="OrthoDB" id="9812787at2"/>
<dbReference type="AlphaFoldDB" id="A0A1H9E3K7"/>
<dbReference type="InterPro" id="IPR012677">
    <property type="entry name" value="Nucleotide-bd_a/b_plait_sf"/>
</dbReference>
<dbReference type="EMBL" id="FOEN01000006">
    <property type="protein sequence ID" value="SEQ20340.1"/>
    <property type="molecule type" value="Genomic_DNA"/>
</dbReference>
<dbReference type="InterPro" id="IPR036986">
    <property type="entry name" value="S4_RNA-bd_sf"/>
</dbReference>
<feature type="domain" description="RNA-binding S4" evidence="2">
    <location>
        <begin position="182"/>
        <end position="239"/>
    </location>
</feature>
<dbReference type="InterPro" id="IPR048443">
    <property type="entry name" value="RqcP2_N"/>
</dbReference>
<dbReference type="InterPro" id="IPR040591">
    <property type="entry name" value="RqcP2_RBD"/>
</dbReference>
<keyword evidence="1" id="KW-0694">RNA-binding</keyword>
<dbReference type="GO" id="GO:0003723">
    <property type="term" value="F:RNA binding"/>
    <property type="evidence" value="ECO:0007669"/>
    <property type="project" value="UniProtKB-KW"/>
</dbReference>
<reference evidence="3 4" key="1">
    <citation type="submission" date="2016-10" db="EMBL/GenBank/DDBJ databases">
        <authorList>
            <person name="de Groot N.N."/>
        </authorList>
    </citation>
    <scope>NUCLEOTIDE SEQUENCE [LARGE SCALE GENOMIC DNA]</scope>
    <source>
        <strain evidence="3 4">DSM 15695</strain>
    </source>
</reference>
<accession>A0A1H9E3K7</accession>
<keyword evidence="4" id="KW-1185">Reference proteome</keyword>
<dbReference type="RefSeq" id="WP_092571910.1">
    <property type="nucleotide sequence ID" value="NZ_CP096206.2"/>
</dbReference>
<proteinExistence type="predicted"/>
<dbReference type="Proteomes" id="UP000198833">
    <property type="component" value="Unassembled WGS sequence"/>
</dbReference>
<evidence type="ECO:0000256" key="1">
    <source>
        <dbReference type="PROSITE-ProRule" id="PRU00182"/>
    </source>
</evidence>
<dbReference type="CDD" id="cd00165">
    <property type="entry name" value="S4"/>
    <property type="match status" value="1"/>
</dbReference>
<dbReference type="STRING" id="89093.SAMN04488558_10694"/>
<dbReference type="InterPro" id="IPR002942">
    <property type="entry name" value="S4_RNA-bd"/>
</dbReference>
<dbReference type="Pfam" id="PF17774">
    <property type="entry name" value="YlmH_RBD"/>
    <property type="match status" value="1"/>
</dbReference>
<dbReference type="Gene3D" id="3.10.290.10">
    <property type="entry name" value="RNA-binding S4 domain"/>
    <property type="match status" value="1"/>
</dbReference>
<protein>
    <submittedName>
        <fullName evidence="3">RNA-binding protein YlmH, contains S4-like domain</fullName>
    </submittedName>
</protein>
<evidence type="ECO:0000259" key="2">
    <source>
        <dbReference type="SMART" id="SM00363"/>
    </source>
</evidence>
<evidence type="ECO:0000313" key="4">
    <source>
        <dbReference type="Proteomes" id="UP000198833"/>
    </source>
</evidence>
<name>A0A1H9E3K7_9LACT</name>
<evidence type="ECO:0000313" key="3">
    <source>
        <dbReference type="EMBL" id="SEQ20340.1"/>
    </source>
</evidence>
<sequence length="259" mass="29889">MDHIYQHYRPEEYEFIDKVAGWIEQVVSSFAPYVTLFLTPRELMIVKQMVASSEDLQVSSFGAYQGAERQRAIIYPLYYQPLEADYQLTALNINYPQKFGELSHGKILGSLINSGIERDRIGDIITDGSSWHIILDQTMADYIMNSVRKIANVGVHLEPIALSEILESNETWEEITVIASSLRLDTLLGKVYNFSRQRAKNYIAAGMVKVNFVPMERPDREIGENDIVSLRKFGRFWIDQMFEPTKKGNFRLNIRVLLR</sequence>
<dbReference type="SMART" id="SM00363">
    <property type="entry name" value="S4"/>
    <property type="match status" value="1"/>
</dbReference>
<dbReference type="Gene3D" id="3.30.70.330">
    <property type="match status" value="1"/>
</dbReference>
<dbReference type="SUPFAM" id="SSF55174">
    <property type="entry name" value="Alpha-L RNA-binding motif"/>
    <property type="match status" value="1"/>
</dbReference>
<dbReference type="Pfam" id="PF21278">
    <property type="entry name" value="YlmH_1st"/>
    <property type="match status" value="1"/>
</dbReference>
<organism evidence="3 4">
    <name type="scientific">Ignavigranum ruoffiae</name>
    <dbReference type="NCBI Taxonomy" id="89093"/>
    <lineage>
        <taxon>Bacteria</taxon>
        <taxon>Bacillati</taxon>
        <taxon>Bacillota</taxon>
        <taxon>Bacilli</taxon>
        <taxon>Lactobacillales</taxon>
        <taxon>Aerococcaceae</taxon>
        <taxon>Ignavigranum</taxon>
    </lineage>
</organism>
<dbReference type="PROSITE" id="PS50889">
    <property type="entry name" value="S4"/>
    <property type="match status" value="1"/>
</dbReference>
<gene>
    <name evidence="3" type="ORF">SAMN04488558_10694</name>
</gene>
<dbReference type="Gene3D" id="3.30.1370.160">
    <property type="match status" value="1"/>
</dbReference>